<dbReference type="EMBL" id="BAABLD010000017">
    <property type="protein sequence ID" value="GAA5172637.1"/>
    <property type="molecule type" value="Genomic_DNA"/>
</dbReference>
<organism evidence="1 2">
    <name type="scientific">Viridibacterium curvum</name>
    <dbReference type="NCBI Taxonomy" id="1101404"/>
    <lineage>
        <taxon>Bacteria</taxon>
        <taxon>Pseudomonadati</taxon>
        <taxon>Pseudomonadota</taxon>
        <taxon>Betaproteobacteria</taxon>
        <taxon>Rhodocyclales</taxon>
        <taxon>Rhodocyclaceae</taxon>
        <taxon>Viridibacterium</taxon>
    </lineage>
</organism>
<sequence length="51" mass="6025">MRQQARRKEMGERKSVWQADDRRREYTGALCARPVVRLKPDLRGGLERRAA</sequence>
<comment type="caution">
    <text evidence="1">The sequence shown here is derived from an EMBL/GenBank/DDBJ whole genome shotgun (WGS) entry which is preliminary data.</text>
</comment>
<evidence type="ECO:0000313" key="2">
    <source>
        <dbReference type="Proteomes" id="UP001500547"/>
    </source>
</evidence>
<protein>
    <submittedName>
        <fullName evidence="1">Uncharacterized protein</fullName>
    </submittedName>
</protein>
<proteinExistence type="predicted"/>
<dbReference type="Proteomes" id="UP001500547">
    <property type="component" value="Unassembled WGS sequence"/>
</dbReference>
<keyword evidence="2" id="KW-1185">Reference proteome</keyword>
<name>A0ABP9R7G7_9RHOO</name>
<gene>
    <name evidence="1" type="ORF">GCM10025770_39140</name>
</gene>
<evidence type="ECO:0000313" key="1">
    <source>
        <dbReference type="EMBL" id="GAA5172637.1"/>
    </source>
</evidence>
<reference evidence="2" key="1">
    <citation type="journal article" date="2019" name="Int. J. Syst. Evol. Microbiol.">
        <title>The Global Catalogue of Microorganisms (GCM) 10K type strain sequencing project: providing services to taxonomists for standard genome sequencing and annotation.</title>
        <authorList>
            <consortium name="The Broad Institute Genomics Platform"/>
            <consortium name="The Broad Institute Genome Sequencing Center for Infectious Disease"/>
            <person name="Wu L."/>
            <person name="Ma J."/>
        </authorList>
    </citation>
    <scope>NUCLEOTIDE SEQUENCE [LARGE SCALE GENOMIC DNA]</scope>
    <source>
        <strain evidence="2">JCM 18715</strain>
    </source>
</reference>
<accession>A0ABP9R7G7</accession>